<dbReference type="GO" id="GO:0000160">
    <property type="term" value="P:phosphorelay signal transduction system"/>
    <property type="evidence" value="ECO:0007669"/>
    <property type="project" value="InterPro"/>
</dbReference>
<accession>A0AAN0VI23</accession>
<dbReference type="Pfam" id="PF00072">
    <property type="entry name" value="Response_reg"/>
    <property type="match status" value="2"/>
</dbReference>
<protein>
    <submittedName>
        <fullName evidence="5">Response regulator CheY</fullName>
    </submittedName>
</protein>
<evidence type="ECO:0000259" key="3">
    <source>
        <dbReference type="PROSITE" id="PS50110"/>
    </source>
</evidence>
<dbReference type="InterPro" id="IPR029787">
    <property type="entry name" value="Nucleotide_cyclase"/>
</dbReference>
<feature type="modified residue" description="4-aspartylphosphate" evidence="2">
    <location>
        <position position="176"/>
    </location>
</feature>
<dbReference type="Gene3D" id="3.40.50.2300">
    <property type="match status" value="2"/>
</dbReference>
<dbReference type="InterPro" id="IPR001054">
    <property type="entry name" value="A/G_cyclase"/>
</dbReference>
<dbReference type="AlphaFoldDB" id="A0AAN0VI23"/>
<dbReference type="PANTHER" id="PTHR44591:SF20">
    <property type="entry name" value="PROTEIN PILH"/>
    <property type="match status" value="1"/>
</dbReference>
<evidence type="ECO:0000313" key="5">
    <source>
        <dbReference type="EMBL" id="AII86707.1"/>
    </source>
</evidence>
<comment type="caution">
    <text evidence="2">Lacks conserved residue(s) required for the propagation of feature annotation.</text>
</comment>
<dbReference type="SMART" id="SM00448">
    <property type="entry name" value="REC"/>
    <property type="match status" value="2"/>
</dbReference>
<organism evidence="5 6">
    <name type="scientific">Planktomarina temperata RCA23</name>
    <dbReference type="NCBI Taxonomy" id="666509"/>
    <lineage>
        <taxon>Bacteria</taxon>
        <taxon>Pseudomonadati</taxon>
        <taxon>Pseudomonadota</taxon>
        <taxon>Alphaproteobacteria</taxon>
        <taxon>Rhodobacterales</taxon>
        <taxon>Paracoccaceae</taxon>
        <taxon>Planktomarina</taxon>
    </lineage>
</organism>
<feature type="domain" description="Response regulatory" evidence="3">
    <location>
        <begin position="252"/>
        <end position="368"/>
    </location>
</feature>
<gene>
    <name evidence="5" type="primary">cheY</name>
    <name evidence="5" type="ORF">RCA23_c11590</name>
</gene>
<dbReference type="Proteomes" id="UP000028680">
    <property type="component" value="Chromosome"/>
</dbReference>
<dbReference type="SUPFAM" id="SSF52172">
    <property type="entry name" value="CheY-like"/>
    <property type="match status" value="2"/>
</dbReference>
<dbReference type="Gene3D" id="3.30.70.1230">
    <property type="entry name" value="Nucleotide cyclase"/>
    <property type="match status" value="1"/>
</dbReference>
<dbReference type="RefSeq" id="WP_044049530.1">
    <property type="nucleotide sequence ID" value="NZ_CP003984.1"/>
</dbReference>
<keyword evidence="1 2" id="KW-0597">Phosphoprotein</keyword>
<name>A0AAN0VI23_9RHOB</name>
<reference evidence="5 6" key="1">
    <citation type="journal article" date="2014" name="ISME J.">
        <title>Adaptation of an abundant Roseobacter RCA organism to pelagic systems revealed by genomic and transcriptomic analyses.</title>
        <authorList>
            <person name="Voget S."/>
            <person name="Wemheuer B."/>
            <person name="Brinkhoff T."/>
            <person name="Vollmers J."/>
            <person name="Dietrich S."/>
            <person name="Giebel H.A."/>
            <person name="Beardsley C."/>
            <person name="Sardemann C."/>
            <person name="Bakenhus I."/>
            <person name="Billerbeck S."/>
            <person name="Daniel R."/>
            <person name="Simon M."/>
        </authorList>
    </citation>
    <scope>NUCLEOTIDE SEQUENCE [LARGE SCALE GENOMIC DNA]</scope>
    <source>
        <strain evidence="5 6">RCA23</strain>
    </source>
</reference>
<dbReference type="InterPro" id="IPR001789">
    <property type="entry name" value="Sig_transdc_resp-reg_receiver"/>
</dbReference>
<evidence type="ECO:0000259" key="4">
    <source>
        <dbReference type="PROSITE" id="PS50125"/>
    </source>
</evidence>
<dbReference type="KEGG" id="ptp:RCA23_c11590"/>
<evidence type="ECO:0000256" key="1">
    <source>
        <dbReference type="ARBA" id="ARBA00022553"/>
    </source>
</evidence>
<dbReference type="GO" id="GO:0004016">
    <property type="term" value="F:adenylate cyclase activity"/>
    <property type="evidence" value="ECO:0007669"/>
    <property type="project" value="UniProtKB-ARBA"/>
</dbReference>
<dbReference type="PROSITE" id="PS50110">
    <property type="entry name" value="RESPONSE_REGULATORY"/>
    <property type="match status" value="2"/>
</dbReference>
<evidence type="ECO:0000256" key="2">
    <source>
        <dbReference type="PROSITE-ProRule" id="PRU00169"/>
    </source>
</evidence>
<dbReference type="EMBL" id="CP003984">
    <property type="protein sequence ID" value="AII86707.1"/>
    <property type="molecule type" value="Genomic_DNA"/>
</dbReference>
<evidence type="ECO:0000313" key="6">
    <source>
        <dbReference type="Proteomes" id="UP000028680"/>
    </source>
</evidence>
<dbReference type="InterPro" id="IPR011006">
    <property type="entry name" value="CheY-like_superfamily"/>
</dbReference>
<dbReference type="CDD" id="cd07302">
    <property type="entry name" value="CHD"/>
    <property type="match status" value="1"/>
</dbReference>
<feature type="domain" description="Response regulatory" evidence="3">
    <location>
        <begin position="127"/>
        <end position="243"/>
    </location>
</feature>
<dbReference type="PROSITE" id="PS50125">
    <property type="entry name" value="GUANYLATE_CYCLASE_2"/>
    <property type="match status" value="1"/>
</dbReference>
<dbReference type="InterPro" id="IPR050595">
    <property type="entry name" value="Bact_response_regulator"/>
</dbReference>
<dbReference type="SUPFAM" id="SSF55073">
    <property type="entry name" value="Nucleotide cyclase"/>
    <property type="match status" value="1"/>
</dbReference>
<dbReference type="SMART" id="SM00044">
    <property type="entry name" value="CYCc"/>
    <property type="match status" value="1"/>
</dbReference>
<feature type="domain" description="Guanylate cyclase" evidence="4">
    <location>
        <begin position="413"/>
        <end position="545"/>
    </location>
</feature>
<dbReference type="GO" id="GO:0009190">
    <property type="term" value="P:cyclic nucleotide biosynthetic process"/>
    <property type="evidence" value="ECO:0007669"/>
    <property type="project" value="InterPro"/>
</dbReference>
<dbReference type="Pfam" id="PF00211">
    <property type="entry name" value="Guanylate_cyc"/>
    <property type="match status" value="1"/>
</dbReference>
<proteinExistence type="predicted"/>
<sequence>MTIAAKKKIPDFLLCVENREFRKYLFNSAHSFSECIEFLKIENIPRAIANNPNTTLVLQSDEKERIIFDIGKKLKGVFFNDLKIIFLSFDHLIRDDANNAFEAFLQAPCTLKEIISESQSVGNRKKKILLIDDSKLVHKNLVGPLTSEGFTVNQAYNGKQGVELAISEQPDLIICDIEMPVMNGFEACSAVRAHETTKDIHIIMSSTLRSAEDQKKGFAAGVDEYMPKPVIFDDLLEKITRAFSSKALLREKILIIDKNDAEAGMVANFLNKQGFYSKVVGSVSEAKRALKKTLFDLILTETNLLDGSIIDVAEFSKAEFTNSDLIFIGLVAQDNEADRRMALNSGAKDTISKPLTSETLLAVVEKTIAKLKSERESKQLQRYVSKTSFQAALEKSVLSEISPSSRAERRKAIIFFLDIVQFTGRCERYSPEEIVSQINNLFEKITEVITEEGGDIDKFMGDACMAFWFDDDGGQNHEKCITAVLKIQKAVAELNSADHILKKDPLQIRMGLNAGDVILCDLGAVKARVDLTMIGDAVNTAARLETACSKYGVDNLISGSISNDVKEKFAIRLIDKIHVYGKTIPISCYEAINYSKTASKEEHALVSLFEEAIDVYERGEFSAAKDLFKKTSELEPNLGYVSNPSLEYVKRCEYLIQNPPKNWDGTWKMESK</sequence>
<keyword evidence="6" id="KW-1185">Reference proteome</keyword>
<dbReference type="PANTHER" id="PTHR44591">
    <property type="entry name" value="STRESS RESPONSE REGULATOR PROTEIN 1"/>
    <property type="match status" value="1"/>
</dbReference>
<dbReference type="CDD" id="cd00156">
    <property type="entry name" value="REC"/>
    <property type="match status" value="1"/>
</dbReference>